<comment type="caution">
    <text evidence="3">The sequence shown here is derived from an EMBL/GenBank/DDBJ whole genome shotgun (WGS) entry which is preliminary data.</text>
</comment>
<organism evidence="3 4">
    <name type="scientific">Riccia sorocarpa</name>
    <dbReference type="NCBI Taxonomy" id="122646"/>
    <lineage>
        <taxon>Eukaryota</taxon>
        <taxon>Viridiplantae</taxon>
        <taxon>Streptophyta</taxon>
        <taxon>Embryophyta</taxon>
        <taxon>Marchantiophyta</taxon>
        <taxon>Marchantiopsida</taxon>
        <taxon>Marchantiidae</taxon>
        <taxon>Marchantiales</taxon>
        <taxon>Ricciaceae</taxon>
        <taxon>Riccia</taxon>
    </lineage>
</organism>
<dbReference type="PANTHER" id="PTHR12874">
    <property type="entry name" value="F-BOX ONLY PROTEIN 48-RELATED"/>
    <property type="match status" value="1"/>
</dbReference>
<proteinExistence type="predicted"/>
<dbReference type="InterPro" id="IPR001810">
    <property type="entry name" value="F-box_dom"/>
</dbReference>
<keyword evidence="4" id="KW-1185">Reference proteome</keyword>
<dbReference type="PANTHER" id="PTHR12874:SF9">
    <property type="entry name" value="F-BOX ONLY PROTEIN 48"/>
    <property type="match status" value="1"/>
</dbReference>
<dbReference type="Proteomes" id="UP001633002">
    <property type="component" value="Unassembled WGS sequence"/>
</dbReference>
<dbReference type="CDD" id="cd22151">
    <property type="entry name" value="F-box_AtGID2-like"/>
    <property type="match status" value="1"/>
</dbReference>
<dbReference type="InterPro" id="IPR036047">
    <property type="entry name" value="F-box-like_dom_sf"/>
</dbReference>
<dbReference type="InterPro" id="IPR045464">
    <property type="entry name" value="Hrt3/FBXO9_C"/>
</dbReference>
<name>A0ABD3GKZ5_9MARC</name>
<keyword evidence="1" id="KW-0833">Ubl conjugation pathway</keyword>
<reference evidence="3 4" key="1">
    <citation type="submission" date="2024-09" db="EMBL/GenBank/DDBJ databases">
        <title>Chromosome-scale assembly of Riccia sorocarpa.</title>
        <authorList>
            <person name="Paukszto L."/>
        </authorList>
    </citation>
    <scope>NUCLEOTIDE SEQUENCE [LARGE SCALE GENOMIC DNA]</scope>
    <source>
        <strain evidence="3">LP-2024</strain>
        <tissue evidence="3">Aerial parts of the thallus</tissue>
    </source>
</reference>
<evidence type="ECO:0000259" key="2">
    <source>
        <dbReference type="PROSITE" id="PS50181"/>
    </source>
</evidence>
<evidence type="ECO:0000313" key="3">
    <source>
        <dbReference type="EMBL" id="KAL3678700.1"/>
    </source>
</evidence>
<evidence type="ECO:0000256" key="1">
    <source>
        <dbReference type="ARBA" id="ARBA00022786"/>
    </source>
</evidence>
<dbReference type="PROSITE" id="PS50181">
    <property type="entry name" value="FBOX"/>
    <property type="match status" value="1"/>
</dbReference>
<dbReference type="Pfam" id="PF12937">
    <property type="entry name" value="F-box-like"/>
    <property type="match status" value="1"/>
</dbReference>
<dbReference type="SMART" id="SM00256">
    <property type="entry name" value="FBOX"/>
    <property type="match status" value="1"/>
</dbReference>
<dbReference type="EMBL" id="JBJQOH010000007">
    <property type="protein sequence ID" value="KAL3678700.1"/>
    <property type="molecule type" value="Genomic_DNA"/>
</dbReference>
<feature type="domain" description="F-box" evidence="2">
    <location>
        <begin position="43"/>
        <end position="89"/>
    </location>
</feature>
<evidence type="ECO:0000313" key="4">
    <source>
        <dbReference type="Proteomes" id="UP001633002"/>
    </source>
</evidence>
<sequence length="355" mass="40469">MSGNMKGVMYLETKRPWMSLYGTRIRPVPPVGSLSRVPVNDPSLLHRTLPDELLYEVFSRTSPYALGRGACVCRKWRYAIRLPALWRGACLKAWQACPVAPVFISADLALRLFTYSGFVLYSRAFTNISVFTALSSDQMFGVHENERIVREAYGGSWKRMWVERPRVRFDGIYVSRNTYIRAGITEWKIKNPVHLVCYYRYIRFYPAGKILYKTTPMKLREVAKYIQGRPSKADAVFVGRYNLAHDQAEAAILYPGMRPTVLRIRLRIRGTTPGANNRMDLVSLITSGVGEDAPADEEDVLEAVEGWEEDETHDPDVPAVIHRRGVATFVFVPFEEVETSVLNLPVEKMDYYVPG</sequence>
<accession>A0ABD3GKZ5</accession>
<dbReference type="Gene3D" id="1.20.1280.50">
    <property type="match status" value="1"/>
</dbReference>
<dbReference type="AlphaFoldDB" id="A0ABD3GKZ5"/>
<gene>
    <name evidence="3" type="ORF">R1sor_021656</name>
</gene>
<dbReference type="Pfam" id="PF19270">
    <property type="entry name" value="FBO_C"/>
    <property type="match status" value="1"/>
</dbReference>
<protein>
    <recommendedName>
        <fullName evidence="2">F-box domain-containing protein</fullName>
    </recommendedName>
</protein>
<dbReference type="SUPFAM" id="SSF81383">
    <property type="entry name" value="F-box domain"/>
    <property type="match status" value="1"/>
</dbReference>